<evidence type="ECO:0000313" key="1">
    <source>
        <dbReference type="EMBL" id="QGA72446.1"/>
    </source>
</evidence>
<protein>
    <submittedName>
        <fullName evidence="1">Uncharacterized protein</fullName>
    </submittedName>
</protein>
<accession>A0A5Q0TWE6</accession>
<proteinExistence type="predicted"/>
<sequence length="68" mass="7943">MLFGCATTPQVIEKEVFVRCPIPDVPKAEKPVIKQDMTYPEKLKTLLDYMFKLERENELLRSILDACR</sequence>
<name>A0A5Q0TWE6_9VIRU</name>
<reference evidence="1" key="1">
    <citation type="submission" date="2019-04" db="EMBL/GenBank/DDBJ databases">
        <title>Diversity and Distribution of a Novel Hyperthermophilic Aquificales Virus Family.</title>
        <authorList>
            <person name="Mead D.A."/>
            <person name="Chevrette M.G."/>
            <person name="Lodes M."/>
            <person name="Hedlund B."/>
            <person name="Schoenfeld T.W."/>
            <person name="Monsma S.A."/>
        </authorList>
    </citation>
    <scope>NUCLEOTIDE SEQUENCE</scope>
</reference>
<dbReference type="EMBL" id="MK783188">
    <property type="protein sequence ID" value="QGA72446.1"/>
    <property type="molecule type" value="Genomic_DNA"/>
</dbReference>
<organism evidence="1">
    <name type="scientific">uncultured virus</name>
    <dbReference type="NCBI Taxonomy" id="340016"/>
    <lineage>
        <taxon>Viruses</taxon>
        <taxon>environmental samples</taxon>
    </lineage>
</organism>